<evidence type="ECO:0000256" key="1">
    <source>
        <dbReference type="SAM" id="Phobius"/>
    </source>
</evidence>
<feature type="transmembrane region" description="Helical" evidence="1">
    <location>
        <begin position="27"/>
        <end position="48"/>
    </location>
</feature>
<organism evidence="2">
    <name type="scientific">marine sediment metagenome</name>
    <dbReference type="NCBI Taxonomy" id="412755"/>
    <lineage>
        <taxon>unclassified sequences</taxon>
        <taxon>metagenomes</taxon>
        <taxon>ecological metagenomes</taxon>
    </lineage>
</organism>
<keyword evidence="1" id="KW-0812">Transmembrane</keyword>
<keyword evidence="1" id="KW-0472">Membrane</keyword>
<name>A0A0F9LI71_9ZZZZ</name>
<comment type="caution">
    <text evidence="2">The sequence shown here is derived from an EMBL/GenBank/DDBJ whole genome shotgun (WGS) entry which is preliminary data.</text>
</comment>
<gene>
    <name evidence="2" type="ORF">LCGC14_1275150</name>
</gene>
<protein>
    <submittedName>
        <fullName evidence="2">Uncharacterized protein</fullName>
    </submittedName>
</protein>
<dbReference type="AlphaFoldDB" id="A0A0F9LI71"/>
<keyword evidence="1" id="KW-1133">Transmembrane helix</keyword>
<evidence type="ECO:0000313" key="2">
    <source>
        <dbReference type="EMBL" id="KKM86826.1"/>
    </source>
</evidence>
<reference evidence="2" key="1">
    <citation type="journal article" date="2015" name="Nature">
        <title>Complex archaea that bridge the gap between prokaryotes and eukaryotes.</title>
        <authorList>
            <person name="Spang A."/>
            <person name="Saw J.H."/>
            <person name="Jorgensen S.L."/>
            <person name="Zaremba-Niedzwiedzka K."/>
            <person name="Martijn J."/>
            <person name="Lind A.E."/>
            <person name="van Eijk R."/>
            <person name="Schleper C."/>
            <person name="Guy L."/>
            <person name="Ettema T.J."/>
        </authorList>
    </citation>
    <scope>NUCLEOTIDE SEQUENCE</scope>
</reference>
<accession>A0A0F9LI71</accession>
<sequence>MAEKRGRVSSKRSMGTKYKNLDKKFKVFIVFGIIFLVAGIPLIVWGGITAYNAYAIGGETPVETPTTKLYSTFALISNVDGEIVSPFVEVDIWGPKDSADFSLGMEDITDLTTNFERIETNADADDVEIDLRDELYYWLEITGNSLFQNTFFLLYGGANYDYIKAVHDPSSAMPFNIFVKNTGAAITIPGHQTNGNFTGVLDVPINSRTAANLHYGDNWALSTTEFAALAERQQKPYWDEGNWCDQFPSYDPTLDTVNEYDRAWEKITNAPALKFVMNDTISVIDGEATQINTTIGRGYSIDFLVSGVNLYMAWYEGIDFDPSPYTFDFEMTFGVNITITTVYSGRADVYGAFSSLAWDTTYNEIGLVAA</sequence>
<proteinExistence type="predicted"/>
<dbReference type="EMBL" id="LAZR01007194">
    <property type="protein sequence ID" value="KKM86826.1"/>
    <property type="molecule type" value="Genomic_DNA"/>
</dbReference>